<dbReference type="CDD" id="cd02440">
    <property type="entry name" value="AdoMet_MTases"/>
    <property type="match status" value="1"/>
</dbReference>
<dbReference type="SUPFAM" id="SSF53335">
    <property type="entry name" value="S-adenosyl-L-methionine-dependent methyltransferases"/>
    <property type="match status" value="1"/>
</dbReference>
<organism evidence="2 3">
    <name type="scientific">Candidatus Wallbacteria bacterium GWC2_49_35</name>
    <dbReference type="NCBI Taxonomy" id="1817813"/>
    <lineage>
        <taxon>Bacteria</taxon>
        <taxon>Candidatus Walliibacteriota</taxon>
    </lineage>
</organism>
<dbReference type="GO" id="GO:0008757">
    <property type="term" value="F:S-adenosylmethionine-dependent methyltransferase activity"/>
    <property type="evidence" value="ECO:0007669"/>
    <property type="project" value="InterPro"/>
</dbReference>
<evidence type="ECO:0000259" key="1">
    <source>
        <dbReference type="Pfam" id="PF08241"/>
    </source>
</evidence>
<accession>A0A1F7WKW4</accession>
<protein>
    <recommendedName>
        <fullName evidence="1">Methyltransferase type 11 domain-containing protein</fullName>
    </recommendedName>
</protein>
<dbReference type="EMBL" id="MGFH01000164">
    <property type="protein sequence ID" value="OGM03474.1"/>
    <property type="molecule type" value="Genomic_DNA"/>
</dbReference>
<reference evidence="2 3" key="1">
    <citation type="journal article" date="2016" name="Nat. Commun.">
        <title>Thousands of microbial genomes shed light on interconnected biogeochemical processes in an aquifer system.</title>
        <authorList>
            <person name="Anantharaman K."/>
            <person name="Brown C.T."/>
            <person name="Hug L.A."/>
            <person name="Sharon I."/>
            <person name="Castelle C.J."/>
            <person name="Probst A.J."/>
            <person name="Thomas B.C."/>
            <person name="Singh A."/>
            <person name="Wilkins M.J."/>
            <person name="Karaoz U."/>
            <person name="Brodie E.L."/>
            <person name="Williams K.H."/>
            <person name="Hubbard S.S."/>
            <person name="Banfield J.F."/>
        </authorList>
    </citation>
    <scope>NUCLEOTIDE SEQUENCE [LARGE SCALE GENOMIC DNA]</scope>
</reference>
<evidence type="ECO:0000313" key="2">
    <source>
        <dbReference type="EMBL" id="OGM03474.1"/>
    </source>
</evidence>
<dbReference type="Pfam" id="PF08241">
    <property type="entry name" value="Methyltransf_11"/>
    <property type="match status" value="1"/>
</dbReference>
<dbReference type="AlphaFoldDB" id="A0A1F7WKW4"/>
<dbReference type="Gene3D" id="3.40.50.150">
    <property type="entry name" value="Vaccinia Virus protein VP39"/>
    <property type="match status" value="1"/>
</dbReference>
<sequence>MNDEGEISRIKAEYSRRDSDSRLAELYERLNPAVIYIRHEIERHIALFFNRKKIRAADLSRACLLDIGSGGGAFFNMFSQMGFAPDNMYGAELIFERLASRGPGPQPGMVINADASHLPFHDSSFDFVSQFTVFSSVTCAGARAKIASEMRRVVKNGGYVISYDMVHTNPFNKNLAPLKPHQIKQLFGAPPEIYYRVVLNPLLLRRLINHFRLLCDIISSLKIFNSFNLSFIRVEK</sequence>
<evidence type="ECO:0000313" key="3">
    <source>
        <dbReference type="Proteomes" id="UP000178735"/>
    </source>
</evidence>
<dbReference type="Proteomes" id="UP000178735">
    <property type="component" value="Unassembled WGS sequence"/>
</dbReference>
<dbReference type="InterPro" id="IPR013216">
    <property type="entry name" value="Methyltransf_11"/>
</dbReference>
<feature type="domain" description="Methyltransferase type 11" evidence="1">
    <location>
        <begin position="65"/>
        <end position="161"/>
    </location>
</feature>
<gene>
    <name evidence="2" type="ORF">A2008_04280</name>
</gene>
<proteinExistence type="predicted"/>
<name>A0A1F7WKW4_9BACT</name>
<dbReference type="STRING" id="1817813.A2008_04280"/>
<comment type="caution">
    <text evidence="2">The sequence shown here is derived from an EMBL/GenBank/DDBJ whole genome shotgun (WGS) entry which is preliminary data.</text>
</comment>
<dbReference type="InterPro" id="IPR029063">
    <property type="entry name" value="SAM-dependent_MTases_sf"/>
</dbReference>